<evidence type="ECO:0000313" key="2">
    <source>
        <dbReference type="EnsemblMetazoa" id="tetur22g02130.1"/>
    </source>
</evidence>
<keyword evidence="1" id="KW-0732">Signal</keyword>
<evidence type="ECO:0000256" key="1">
    <source>
        <dbReference type="SAM" id="SignalP"/>
    </source>
</evidence>
<proteinExistence type="predicted"/>
<organism evidence="2 3">
    <name type="scientific">Tetranychus urticae</name>
    <name type="common">Two-spotted spider mite</name>
    <dbReference type="NCBI Taxonomy" id="32264"/>
    <lineage>
        <taxon>Eukaryota</taxon>
        <taxon>Metazoa</taxon>
        <taxon>Ecdysozoa</taxon>
        <taxon>Arthropoda</taxon>
        <taxon>Chelicerata</taxon>
        <taxon>Arachnida</taxon>
        <taxon>Acari</taxon>
        <taxon>Acariformes</taxon>
        <taxon>Trombidiformes</taxon>
        <taxon>Prostigmata</taxon>
        <taxon>Eleutherengona</taxon>
        <taxon>Raphignathae</taxon>
        <taxon>Tetranychoidea</taxon>
        <taxon>Tetranychidae</taxon>
        <taxon>Tetranychus</taxon>
    </lineage>
</organism>
<gene>
    <name evidence="2" type="primary">107367437</name>
</gene>
<dbReference type="AlphaFoldDB" id="T1KV23"/>
<dbReference type="EMBL" id="CAEY01000589">
    <property type="status" value="NOT_ANNOTATED_CDS"/>
    <property type="molecule type" value="Genomic_DNA"/>
</dbReference>
<name>T1KV23_TETUR</name>
<feature type="chain" id="PRO_5004581164" evidence="1">
    <location>
        <begin position="23"/>
        <end position="161"/>
    </location>
</feature>
<dbReference type="HOGENOM" id="CLU_139380_0_0_1"/>
<protein>
    <submittedName>
        <fullName evidence="2">Uncharacterized protein</fullName>
    </submittedName>
</protein>
<keyword evidence="3" id="KW-1185">Reference proteome</keyword>
<evidence type="ECO:0000313" key="3">
    <source>
        <dbReference type="Proteomes" id="UP000015104"/>
    </source>
</evidence>
<accession>T1KV23</accession>
<feature type="signal peptide" evidence="1">
    <location>
        <begin position="1"/>
        <end position="22"/>
    </location>
</feature>
<dbReference type="Gene3D" id="2.60.60.20">
    <property type="entry name" value="PLAT/LH2 domain"/>
    <property type="match status" value="1"/>
</dbReference>
<dbReference type="Proteomes" id="UP000015104">
    <property type="component" value="Unassembled WGS sequence"/>
</dbReference>
<sequence length="161" mass="17824">MNSKIFFAFFLAVYICIITVNAQVYSYGVSVKTADKEFGSQKGKIKLAIMSTNTVKTTQEDFVLTPNDIKIKKDRTYTATVSSIAPLNNITSVYLRWTLASPYNPYYAIKKPTIYFDSVTLSTSIVNPYTHLAVSQSCKFCPATTPIGIKHADGATFNSCI</sequence>
<dbReference type="EnsemblMetazoa" id="tetur22g02130.1">
    <property type="protein sequence ID" value="tetur22g02130.1"/>
    <property type="gene ID" value="tetur22g02130"/>
</dbReference>
<reference evidence="3" key="1">
    <citation type="submission" date="2011-08" db="EMBL/GenBank/DDBJ databases">
        <authorList>
            <person name="Rombauts S."/>
        </authorList>
    </citation>
    <scope>NUCLEOTIDE SEQUENCE</scope>
    <source>
        <strain evidence="3">London</strain>
    </source>
</reference>
<reference evidence="2" key="2">
    <citation type="submission" date="2015-06" db="UniProtKB">
        <authorList>
            <consortium name="EnsemblMetazoa"/>
        </authorList>
    </citation>
    <scope>IDENTIFICATION</scope>
</reference>
<dbReference type="KEGG" id="tut:107367437"/>